<proteinExistence type="predicted"/>
<dbReference type="GO" id="GO:0016874">
    <property type="term" value="F:ligase activity"/>
    <property type="evidence" value="ECO:0007669"/>
    <property type="project" value="UniProtKB-KW"/>
</dbReference>
<dbReference type="Gene3D" id="3.30.300.30">
    <property type="match status" value="1"/>
</dbReference>
<dbReference type="EMBL" id="JAATJN010000001">
    <property type="protein sequence ID" value="NJC55638.1"/>
    <property type="molecule type" value="Genomic_DNA"/>
</dbReference>
<keyword evidence="2" id="KW-0436">Ligase</keyword>
<keyword evidence="3" id="KW-1185">Reference proteome</keyword>
<sequence length="111" mass="11752">MFGLPDESLGEKVSPVVAVQSEASVTVQDLQARVGAELAGYNKPRVIRIRESLGRTPAGQLNHARAKELASDLMEPGPGEGEAAATKEEFRQGYSDGAESTETNVANRAGR</sequence>
<comment type="caution">
    <text evidence="2">The sequence shown here is derived from an EMBL/GenBank/DDBJ whole genome shotgun (WGS) entry which is preliminary data.</text>
</comment>
<feature type="region of interest" description="Disordered" evidence="1">
    <location>
        <begin position="72"/>
        <end position="111"/>
    </location>
</feature>
<dbReference type="Proteomes" id="UP000576792">
    <property type="component" value="Unassembled WGS sequence"/>
</dbReference>
<dbReference type="SUPFAM" id="SSF56801">
    <property type="entry name" value="Acetyl-CoA synthetase-like"/>
    <property type="match status" value="1"/>
</dbReference>
<gene>
    <name evidence="2" type="ORF">BKA07_000673</name>
</gene>
<name>A0A846RXL8_9MICO</name>
<evidence type="ECO:0000313" key="2">
    <source>
        <dbReference type="EMBL" id="NJC55638.1"/>
    </source>
</evidence>
<dbReference type="InterPro" id="IPR045851">
    <property type="entry name" value="AMP-bd_C_sf"/>
</dbReference>
<accession>A0A846RXL8</accession>
<organism evidence="2 3">
    <name type="scientific">Brevibacterium marinum</name>
    <dbReference type="NCBI Taxonomy" id="418643"/>
    <lineage>
        <taxon>Bacteria</taxon>
        <taxon>Bacillati</taxon>
        <taxon>Actinomycetota</taxon>
        <taxon>Actinomycetes</taxon>
        <taxon>Micrococcales</taxon>
        <taxon>Brevibacteriaceae</taxon>
        <taxon>Brevibacterium</taxon>
    </lineage>
</organism>
<evidence type="ECO:0000256" key="1">
    <source>
        <dbReference type="SAM" id="MobiDB-lite"/>
    </source>
</evidence>
<reference evidence="2 3" key="1">
    <citation type="submission" date="2020-03" db="EMBL/GenBank/DDBJ databases">
        <title>Sequencing the genomes of 1000 actinobacteria strains.</title>
        <authorList>
            <person name="Klenk H.-P."/>
        </authorList>
    </citation>
    <scope>NUCLEOTIDE SEQUENCE [LARGE SCALE GENOMIC DNA]</scope>
    <source>
        <strain evidence="2 3">DSM 18964</strain>
    </source>
</reference>
<evidence type="ECO:0000313" key="3">
    <source>
        <dbReference type="Proteomes" id="UP000576792"/>
    </source>
</evidence>
<dbReference type="AlphaFoldDB" id="A0A846RXL8"/>
<protein>
    <submittedName>
        <fullName evidence="2">Acyl-CoA synthetase (AMP-forming)/AMP-acid ligase II</fullName>
    </submittedName>
</protein>
<feature type="compositionally biased region" description="Polar residues" evidence="1">
    <location>
        <begin position="98"/>
        <end position="111"/>
    </location>
</feature>